<keyword evidence="1" id="KW-0812">Transmembrane</keyword>
<feature type="transmembrane region" description="Helical" evidence="1">
    <location>
        <begin position="286"/>
        <end position="307"/>
    </location>
</feature>
<accession>A0A6M8B4I3</accession>
<feature type="transmembrane region" description="Helical" evidence="1">
    <location>
        <begin position="182"/>
        <end position="200"/>
    </location>
</feature>
<feature type="transmembrane region" description="Helical" evidence="1">
    <location>
        <begin position="220"/>
        <end position="241"/>
    </location>
</feature>
<feature type="transmembrane region" description="Helical" evidence="1">
    <location>
        <begin position="319"/>
        <end position="343"/>
    </location>
</feature>
<keyword evidence="1" id="KW-0472">Membrane</keyword>
<feature type="transmembrane region" description="Helical" evidence="1">
    <location>
        <begin position="151"/>
        <end position="170"/>
    </location>
</feature>
<organism evidence="2 3">
    <name type="scientific">Thermoleptolyngbya sichuanensis A183</name>
    <dbReference type="NCBI Taxonomy" id="2737172"/>
    <lineage>
        <taxon>Bacteria</taxon>
        <taxon>Bacillati</taxon>
        <taxon>Cyanobacteriota</taxon>
        <taxon>Cyanophyceae</taxon>
        <taxon>Oculatellales</taxon>
        <taxon>Oculatellaceae</taxon>
        <taxon>Thermoleptolyngbya</taxon>
        <taxon>Thermoleptolyngbya sichuanensis</taxon>
    </lineage>
</organism>
<keyword evidence="1" id="KW-1133">Transmembrane helix</keyword>
<dbReference type="RefSeq" id="WP_172353708.1">
    <property type="nucleotide sequence ID" value="NZ_CP053661.1"/>
</dbReference>
<name>A0A6M8B4I3_9CYAN</name>
<evidence type="ECO:0000313" key="3">
    <source>
        <dbReference type="Proteomes" id="UP000505210"/>
    </source>
</evidence>
<evidence type="ECO:0000256" key="1">
    <source>
        <dbReference type="SAM" id="Phobius"/>
    </source>
</evidence>
<reference evidence="2 3" key="1">
    <citation type="submission" date="2020-05" db="EMBL/GenBank/DDBJ databases">
        <title>Complete genome sequence of of a novel Thermoleptolyngbya strain isolated from hot springs of Ganzi, Sichuan China.</title>
        <authorList>
            <person name="Tang J."/>
            <person name="Daroch M."/>
            <person name="Li L."/>
            <person name="Waleron K."/>
            <person name="Waleron M."/>
            <person name="Waleron M."/>
        </authorList>
    </citation>
    <scope>NUCLEOTIDE SEQUENCE [LARGE SCALE GENOMIC DNA]</scope>
    <source>
        <strain evidence="2 3">PKUAC-SCTA183</strain>
    </source>
</reference>
<sequence length="345" mass="37217">MPRFSLKRAIALWLVLSVALVALLIRESPTLAYTPFASIEIQPRAGRPIHLPNRIFDCTQGAAQWQCSAALAEQPLDLTWSYSPAFPAELGDCGATYAGRTVSCREAGMDFVRGLQYRYTLQGDLELSAAQLNGLRWHYWGINLLMSLRDLGLIGLGLGLSLAGGVLVALGAWRSPGRWAKGIASFACGMGMAMLVANYFGRVLLETVYGVGISDDQWQWLTHGLAIAAGIGTWISTAALLYFPFGPVMRLIVSLLAGVSLFSLLAQSPGAYLLSFMGIPVGSGSFGSHLPIFLASGAAWLAAFWLYRRRPINTRRFLSFAGGMGVFAIGSLLALMGLLWLGYVD</sequence>
<dbReference type="Proteomes" id="UP000505210">
    <property type="component" value="Chromosome"/>
</dbReference>
<dbReference type="KEGG" id="theu:HPC62_03140"/>
<proteinExistence type="predicted"/>
<protein>
    <submittedName>
        <fullName evidence="2">Uncharacterized protein</fullName>
    </submittedName>
</protein>
<keyword evidence="3" id="KW-1185">Reference proteome</keyword>
<gene>
    <name evidence="2" type="ORF">HPC62_03140</name>
</gene>
<dbReference type="EMBL" id="CP053661">
    <property type="protein sequence ID" value="QKD81298.1"/>
    <property type="molecule type" value="Genomic_DNA"/>
</dbReference>
<feature type="transmembrane region" description="Helical" evidence="1">
    <location>
        <begin position="248"/>
        <end position="266"/>
    </location>
</feature>
<evidence type="ECO:0000313" key="2">
    <source>
        <dbReference type="EMBL" id="QKD81298.1"/>
    </source>
</evidence>
<dbReference type="AlphaFoldDB" id="A0A6M8B4I3"/>